<evidence type="ECO:0000256" key="4">
    <source>
        <dbReference type="ARBA" id="ARBA00022803"/>
    </source>
</evidence>
<evidence type="ECO:0000313" key="9">
    <source>
        <dbReference type="Proteomes" id="UP000614601"/>
    </source>
</evidence>
<name>A0A811K910_9BILA</name>
<dbReference type="OrthoDB" id="5986190at2759"/>
<dbReference type="AlphaFoldDB" id="A0A811K910"/>
<dbReference type="PANTHER" id="PTHR13143:SF6">
    <property type="entry name" value="TETRATRICOPEPTIDE REPEAT PROTEIN 19, MITOCHONDRIAL"/>
    <property type="match status" value="1"/>
</dbReference>
<comment type="caution">
    <text evidence="8">The sequence shown here is derived from an EMBL/GenBank/DDBJ whole genome shotgun (WGS) entry which is preliminary data.</text>
</comment>
<organism evidence="8 9">
    <name type="scientific">Bursaphelenchus okinawaensis</name>
    <dbReference type="NCBI Taxonomy" id="465554"/>
    <lineage>
        <taxon>Eukaryota</taxon>
        <taxon>Metazoa</taxon>
        <taxon>Ecdysozoa</taxon>
        <taxon>Nematoda</taxon>
        <taxon>Chromadorea</taxon>
        <taxon>Rhabditida</taxon>
        <taxon>Tylenchina</taxon>
        <taxon>Tylenchomorpha</taxon>
        <taxon>Aphelenchoidea</taxon>
        <taxon>Aphelenchoididae</taxon>
        <taxon>Bursaphelenchus</taxon>
    </lineage>
</organism>
<evidence type="ECO:0000256" key="7">
    <source>
        <dbReference type="SAM" id="MobiDB-lite"/>
    </source>
</evidence>
<comment type="subcellular location">
    <subcellularLocation>
        <location evidence="1">Mitochondrion</location>
    </subcellularLocation>
</comment>
<evidence type="ECO:0000256" key="6">
    <source>
        <dbReference type="ARBA" id="ARBA00023128"/>
    </source>
</evidence>
<feature type="compositionally biased region" description="Low complexity" evidence="7">
    <location>
        <begin position="394"/>
        <end position="415"/>
    </location>
</feature>
<dbReference type="Gene3D" id="1.25.40.10">
    <property type="entry name" value="Tetratricopeptide repeat domain"/>
    <property type="match status" value="2"/>
</dbReference>
<evidence type="ECO:0000256" key="1">
    <source>
        <dbReference type="ARBA" id="ARBA00004173"/>
    </source>
</evidence>
<dbReference type="Proteomes" id="UP000783686">
    <property type="component" value="Unassembled WGS sequence"/>
</dbReference>
<dbReference type="EMBL" id="CAJFCW020000002">
    <property type="protein sequence ID" value="CAG9094508.1"/>
    <property type="molecule type" value="Genomic_DNA"/>
</dbReference>
<dbReference type="Pfam" id="PF13181">
    <property type="entry name" value="TPR_8"/>
    <property type="match status" value="1"/>
</dbReference>
<gene>
    <name evidence="8" type="ORF">BOKJ2_LOCUS3900</name>
</gene>
<feature type="region of interest" description="Disordered" evidence="7">
    <location>
        <begin position="367"/>
        <end position="415"/>
    </location>
</feature>
<proteinExistence type="inferred from homology"/>
<evidence type="ECO:0000256" key="2">
    <source>
        <dbReference type="ARBA" id="ARBA00008219"/>
    </source>
</evidence>
<evidence type="ECO:0000256" key="3">
    <source>
        <dbReference type="ARBA" id="ARBA00022737"/>
    </source>
</evidence>
<comment type="similarity">
    <text evidence="2">Belongs to the TTC19 family.</text>
</comment>
<dbReference type="PANTHER" id="PTHR13143">
    <property type="entry name" value="TETRATRICOPEPTIDE REPEAT PROTEIN 19"/>
    <property type="match status" value="1"/>
</dbReference>
<dbReference type="EMBL" id="CAJFDH010000002">
    <property type="protein sequence ID" value="CAD5211835.1"/>
    <property type="molecule type" value="Genomic_DNA"/>
</dbReference>
<dbReference type="Proteomes" id="UP000614601">
    <property type="component" value="Unassembled WGS sequence"/>
</dbReference>
<keyword evidence="6" id="KW-0496">Mitochondrion</keyword>
<dbReference type="GO" id="GO:0005743">
    <property type="term" value="C:mitochondrial inner membrane"/>
    <property type="evidence" value="ECO:0007669"/>
    <property type="project" value="TreeGrafter"/>
</dbReference>
<reference evidence="8" key="1">
    <citation type="submission" date="2020-09" db="EMBL/GenBank/DDBJ databases">
        <authorList>
            <person name="Kikuchi T."/>
        </authorList>
    </citation>
    <scope>NUCLEOTIDE SEQUENCE</scope>
    <source>
        <strain evidence="8">SH1</strain>
    </source>
</reference>
<dbReference type="GO" id="GO:0034551">
    <property type="term" value="P:mitochondrial respiratory chain complex III assembly"/>
    <property type="evidence" value="ECO:0007669"/>
    <property type="project" value="InterPro"/>
</dbReference>
<evidence type="ECO:0008006" key="10">
    <source>
        <dbReference type="Google" id="ProtNLM"/>
    </source>
</evidence>
<keyword evidence="9" id="KW-1185">Reference proteome</keyword>
<dbReference type="InterPro" id="IPR011990">
    <property type="entry name" value="TPR-like_helical_dom_sf"/>
</dbReference>
<feature type="compositionally biased region" description="Polar residues" evidence="7">
    <location>
        <begin position="373"/>
        <end position="393"/>
    </location>
</feature>
<dbReference type="InterPro" id="IPR040395">
    <property type="entry name" value="TTC19"/>
</dbReference>
<dbReference type="SUPFAM" id="SSF48452">
    <property type="entry name" value="TPR-like"/>
    <property type="match status" value="1"/>
</dbReference>
<keyword evidence="4" id="KW-0802">TPR repeat</keyword>
<sequence length="415" mass="48083">MFNRCFTRARFLFRQRRSIFDDYTARTSQRTNRQRYQWGEHTAKPLLGLSAWGIIRETIGLDKVRLDEDPIKDQIKQSWLQRKYKNYDEAIRILEDVLTEVKEKGENSIEVTRVLDELANTYFFKGDWNLALDYFRAVVQRLIQFHHKNESSPEFIGISLKMAEILANKGEIDNAEIGYRHCITKQMEVVDKHFSKYFISNGAAVERGNKVDEFGQEYTDPIVLFAMCLQQFAHFIIEYRDQSREKEACDAMDEVLKLTYHVFGPNHPQLLHILNNFGAACVIRNRFETARKYLSVGIDKILYSPENTDIIVGYYCNYAESLFHTESFDEAVKYAESAVRMARTAPDNVRRYAETFLKQVKQDLRNARRKAASSHQQPSDSGWFSWLWGSSTKPEPATPSTSQTPPETAAATTAA</sequence>
<keyword evidence="5" id="KW-0809">Transit peptide</keyword>
<evidence type="ECO:0000313" key="8">
    <source>
        <dbReference type="EMBL" id="CAD5211835.1"/>
    </source>
</evidence>
<protein>
    <recommendedName>
        <fullName evidence="10">TPR_REGION domain-containing protein</fullName>
    </recommendedName>
</protein>
<evidence type="ECO:0000256" key="5">
    <source>
        <dbReference type="ARBA" id="ARBA00022946"/>
    </source>
</evidence>
<accession>A0A811K910</accession>
<keyword evidence="3" id="KW-0677">Repeat</keyword>
<dbReference type="InterPro" id="IPR019734">
    <property type="entry name" value="TPR_rpt"/>
</dbReference>